<feature type="compositionally biased region" description="Basic and acidic residues" evidence="1">
    <location>
        <begin position="629"/>
        <end position="638"/>
    </location>
</feature>
<evidence type="ECO:0000313" key="3">
    <source>
        <dbReference type="Proteomes" id="UP001375240"/>
    </source>
</evidence>
<keyword evidence="3" id="KW-1185">Reference proteome</keyword>
<feature type="region of interest" description="Disordered" evidence="1">
    <location>
        <begin position="460"/>
        <end position="488"/>
    </location>
</feature>
<dbReference type="EMBL" id="JAVHNQ010000003">
    <property type="protein sequence ID" value="KAK6353651.1"/>
    <property type="molecule type" value="Genomic_DNA"/>
</dbReference>
<feature type="compositionally biased region" description="Low complexity" evidence="1">
    <location>
        <begin position="161"/>
        <end position="176"/>
    </location>
</feature>
<feature type="compositionally biased region" description="Polar residues" evidence="1">
    <location>
        <begin position="208"/>
        <end position="243"/>
    </location>
</feature>
<feature type="compositionally biased region" description="Low complexity" evidence="1">
    <location>
        <begin position="198"/>
        <end position="207"/>
    </location>
</feature>
<protein>
    <submittedName>
        <fullName evidence="2">Uncharacterized protein</fullName>
    </submittedName>
</protein>
<comment type="caution">
    <text evidence="2">The sequence shown here is derived from an EMBL/GenBank/DDBJ whole genome shotgun (WGS) entry which is preliminary data.</text>
</comment>
<organism evidence="2 3">
    <name type="scientific">Orbilia brochopaga</name>
    <dbReference type="NCBI Taxonomy" id="3140254"/>
    <lineage>
        <taxon>Eukaryota</taxon>
        <taxon>Fungi</taxon>
        <taxon>Dikarya</taxon>
        <taxon>Ascomycota</taxon>
        <taxon>Pezizomycotina</taxon>
        <taxon>Orbiliomycetes</taxon>
        <taxon>Orbiliales</taxon>
        <taxon>Orbiliaceae</taxon>
        <taxon>Orbilia</taxon>
    </lineage>
</organism>
<evidence type="ECO:0000313" key="2">
    <source>
        <dbReference type="EMBL" id="KAK6353651.1"/>
    </source>
</evidence>
<accession>A0AAV9V1B3</accession>
<feature type="region of interest" description="Disordered" evidence="1">
    <location>
        <begin position="529"/>
        <end position="564"/>
    </location>
</feature>
<feature type="compositionally biased region" description="Acidic residues" evidence="1">
    <location>
        <begin position="553"/>
        <end position="562"/>
    </location>
</feature>
<feature type="compositionally biased region" description="Polar residues" evidence="1">
    <location>
        <begin position="639"/>
        <end position="656"/>
    </location>
</feature>
<feature type="region of interest" description="Disordered" evidence="1">
    <location>
        <begin position="138"/>
        <end position="415"/>
    </location>
</feature>
<gene>
    <name evidence="2" type="ORF">TWF696_005613</name>
</gene>
<feature type="compositionally biased region" description="Polar residues" evidence="1">
    <location>
        <begin position="177"/>
        <end position="191"/>
    </location>
</feature>
<dbReference type="Proteomes" id="UP001375240">
    <property type="component" value="Unassembled WGS sequence"/>
</dbReference>
<feature type="region of interest" description="Disordered" evidence="1">
    <location>
        <begin position="38"/>
        <end position="122"/>
    </location>
</feature>
<feature type="compositionally biased region" description="Low complexity" evidence="1">
    <location>
        <begin position="101"/>
        <end position="110"/>
    </location>
</feature>
<evidence type="ECO:0000256" key="1">
    <source>
        <dbReference type="SAM" id="MobiDB-lite"/>
    </source>
</evidence>
<name>A0AAV9V1B3_9PEZI</name>
<reference evidence="2 3" key="1">
    <citation type="submission" date="2019-10" db="EMBL/GenBank/DDBJ databases">
        <authorList>
            <person name="Palmer J.M."/>
        </authorList>
    </citation>
    <scope>NUCLEOTIDE SEQUENCE [LARGE SCALE GENOMIC DNA]</scope>
    <source>
        <strain evidence="2 3">TWF696</strain>
    </source>
</reference>
<feature type="compositionally biased region" description="Basic residues" evidence="1">
    <location>
        <begin position="38"/>
        <end position="49"/>
    </location>
</feature>
<feature type="compositionally biased region" description="Low complexity" evidence="1">
    <location>
        <begin position="344"/>
        <end position="415"/>
    </location>
</feature>
<feature type="compositionally biased region" description="Polar residues" evidence="1">
    <location>
        <begin position="62"/>
        <end position="81"/>
    </location>
</feature>
<proteinExistence type="predicted"/>
<dbReference type="AlphaFoldDB" id="A0AAV9V1B3"/>
<feature type="compositionally biased region" description="Basic and acidic residues" evidence="1">
    <location>
        <begin position="478"/>
        <end position="488"/>
    </location>
</feature>
<sequence>MPSRPVLPLVPVPDIRVMASSVVGANPAQAIFPQYVGNHHHHHNHHHQNRFPSPSHAPPPTSLQSFHQPSNHPSLPAQNIARQAMGIPPTTASVPGSNRIPVQGPAVAAPPQLPPSFTVPHTQSPAYRHLQHYRHLTPARPAPAPRTAASSPAIPVRDTKSATAIPSATASSASASKNRPQSTAGAISNQKAPPPAARAPSTAVASSKTIIPSKGNSSAPRKPSAESTSSTVQSLKPATSSGPPTAKGLKRQRAVSNSQSASKPEPPTKKVKKIIPPTLEAPSGYKLPPRGSLFQQRARNAPVYAHCYDKTRRKKLSGYPADYFPQPLQHLKPPASNPKPGMESTSSSSSDTPHSASVDEQSSSSAEQSQQRTSAGSESSSESESDSGSATAASPTHTTPASGAHSNTNTGSYSTGSNRVMAAILAAPVPDFADMVKQADEELKDMKPLEKKLIKLLGKRYLPPVDSPQDETEGNEPPAKKPRVDSRNDALFLLKLHEMRREAEASGLRPKSTAPEALDLTLPVMDHADSLPRVNVETPVGGNTGSTNKPDDNDSDFIDEEPGNALRELWASTVPSSRDLMLDHMSLKEMEELEKQAEDAFKLEDWFDYQKYYNDTPEQVAAGMIQRQPEPEKKEKKPTSISDLMSINNGKPISKD</sequence>
<feature type="region of interest" description="Disordered" evidence="1">
    <location>
        <begin position="620"/>
        <end position="656"/>
    </location>
</feature>